<evidence type="ECO:0000313" key="1">
    <source>
        <dbReference type="EMBL" id="SVC67828.1"/>
    </source>
</evidence>
<dbReference type="InterPro" id="IPR010824">
    <property type="entry name" value="DUF1425"/>
</dbReference>
<gene>
    <name evidence="1" type="ORF">METZ01_LOCUS320682</name>
</gene>
<dbReference type="InterPro" id="IPR038483">
    <property type="entry name" value="YcfL-like_sf"/>
</dbReference>
<organism evidence="1">
    <name type="scientific">marine metagenome</name>
    <dbReference type="NCBI Taxonomy" id="408172"/>
    <lineage>
        <taxon>unclassified sequences</taxon>
        <taxon>metagenomes</taxon>
        <taxon>ecological metagenomes</taxon>
    </lineage>
</organism>
<evidence type="ECO:0008006" key="2">
    <source>
        <dbReference type="Google" id="ProtNLM"/>
    </source>
</evidence>
<dbReference type="EMBL" id="UINC01104571">
    <property type="protein sequence ID" value="SVC67828.1"/>
    <property type="molecule type" value="Genomic_DNA"/>
</dbReference>
<reference evidence="1" key="1">
    <citation type="submission" date="2018-05" db="EMBL/GenBank/DDBJ databases">
        <authorList>
            <person name="Lanie J.A."/>
            <person name="Ng W.-L."/>
            <person name="Kazmierczak K.M."/>
            <person name="Andrzejewski T.M."/>
            <person name="Davidsen T.M."/>
            <person name="Wayne K.J."/>
            <person name="Tettelin H."/>
            <person name="Glass J.I."/>
            <person name="Rusch D."/>
            <person name="Podicherti R."/>
            <person name="Tsui H.-C.T."/>
            <person name="Winkler M.E."/>
        </authorList>
    </citation>
    <scope>NUCLEOTIDE SEQUENCE</scope>
</reference>
<protein>
    <recommendedName>
        <fullName evidence="2">DUF1425 domain-containing protein</fullName>
    </recommendedName>
</protein>
<name>A0A382P512_9ZZZZ</name>
<sequence length="129" mass="13829">MKNILLITILTLVVGCATGGGSVNGAGTKASAKFRPLGGLAANAVTCSALKETLQPDGRLEVRANMHNRLGKRIQVQVNCVFKDEQGFSTGDETPFQSLILDEYGQKTVTFTSLNNKAKGYTVQARLQR</sequence>
<dbReference type="Pfam" id="PF07233">
    <property type="entry name" value="DUF1425"/>
    <property type="match status" value="1"/>
</dbReference>
<dbReference type="PROSITE" id="PS51257">
    <property type="entry name" value="PROKAR_LIPOPROTEIN"/>
    <property type="match status" value="1"/>
</dbReference>
<dbReference type="Gene3D" id="2.60.40.3230">
    <property type="match status" value="1"/>
</dbReference>
<proteinExistence type="predicted"/>
<accession>A0A382P512</accession>
<dbReference type="AlphaFoldDB" id="A0A382P512"/>